<protein>
    <submittedName>
        <fullName evidence="1">Uncharacterized protein</fullName>
    </submittedName>
</protein>
<sequence length="91" mass="9956">MNEAYQLAQGAMANLKSSVYLLLQESPNGLTNAAIGRSLGIYSGHVRHQGHISRTILALMEAEGVVEQDSATKAWTLRRHAADAKDHQEQE</sequence>
<gene>
    <name evidence="1" type="ORF">MPLDJ20_230110</name>
</gene>
<dbReference type="EMBL" id="CCNB01000016">
    <property type="protein sequence ID" value="CDX38538.1"/>
    <property type="molecule type" value="Genomic_DNA"/>
</dbReference>
<proteinExistence type="predicted"/>
<evidence type="ECO:0000313" key="2">
    <source>
        <dbReference type="Proteomes" id="UP000046373"/>
    </source>
</evidence>
<reference evidence="1 2" key="1">
    <citation type="submission" date="2014-08" db="EMBL/GenBank/DDBJ databases">
        <authorList>
            <person name="Moulin Lionel"/>
        </authorList>
    </citation>
    <scope>NUCLEOTIDE SEQUENCE [LARGE SCALE GENOMIC DNA]</scope>
</reference>
<organism evidence="1 2">
    <name type="scientific">Mesorhizobium plurifarium</name>
    <dbReference type="NCBI Taxonomy" id="69974"/>
    <lineage>
        <taxon>Bacteria</taxon>
        <taxon>Pseudomonadati</taxon>
        <taxon>Pseudomonadota</taxon>
        <taxon>Alphaproteobacteria</taxon>
        <taxon>Hyphomicrobiales</taxon>
        <taxon>Phyllobacteriaceae</taxon>
        <taxon>Mesorhizobium</taxon>
    </lineage>
</organism>
<name>A0A090F461_MESPL</name>
<evidence type="ECO:0000313" key="1">
    <source>
        <dbReference type="EMBL" id="CDX38538.1"/>
    </source>
</evidence>
<accession>A0A090F461</accession>
<dbReference type="GeneID" id="31891322"/>
<dbReference type="Proteomes" id="UP000046373">
    <property type="component" value="Unassembled WGS sequence"/>
</dbReference>
<dbReference type="AlphaFoldDB" id="A0A090F461"/>